<dbReference type="SUPFAM" id="SSF48403">
    <property type="entry name" value="Ankyrin repeat"/>
    <property type="match status" value="1"/>
</dbReference>
<feature type="domain" description="Peptidoglycan binding-like" evidence="3">
    <location>
        <begin position="225"/>
        <end position="270"/>
    </location>
</feature>
<keyword evidence="5" id="KW-1185">Reference proteome</keyword>
<dbReference type="GeneID" id="84790277"/>
<feature type="compositionally biased region" description="Basic and acidic residues" evidence="1">
    <location>
        <begin position="382"/>
        <end position="391"/>
    </location>
</feature>
<feature type="signal peptide" evidence="2">
    <location>
        <begin position="1"/>
        <end position="24"/>
    </location>
</feature>
<feature type="region of interest" description="Disordered" evidence="1">
    <location>
        <begin position="461"/>
        <end position="482"/>
    </location>
</feature>
<accession>C8NBE7</accession>
<dbReference type="InterPro" id="IPR002110">
    <property type="entry name" value="Ankyrin_rpt"/>
</dbReference>
<proteinExistence type="predicted"/>
<reference evidence="4 5" key="1">
    <citation type="submission" date="2009-08" db="EMBL/GenBank/DDBJ databases">
        <authorList>
            <person name="Qin X."/>
            <person name="Bachman B."/>
            <person name="Battles P."/>
            <person name="Bell A."/>
            <person name="Bess C."/>
            <person name="Bickham C."/>
            <person name="Chaboub L."/>
            <person name="Chen D."/>
            <person name="Coyle M."/>
            <person name="Deiros D.R."/>
            <person name="Dinh H."/>
            <person name="Forbes L."/>
            <person name="Fowler G."/>
            <person name="Francisco L."/>
            <person name="Fu Q."/>
            <person name="Gubbala S."/>
            <person name="Hale W."/>
            <person name="Han Y."/>
            <person name="Hemphill L."/>
            <person name="Highlander S.K."/>
            <person name="Hirani K."/>
            <person name="Hogues M."/>
            <person name="Jackson L."/>
            <person name="Jakkamsetti A."/>
            <person name="Javaid M."/>
            <person name="Jiang H."/>
            <person name="Korchina V."/>
            <person name="Kovar C."/>
            <person name="Lara F."/>
            <person name="Lee S."/>
            <person name="Mata R."/>
            <person name="Mathew T."/>
            <person name="Moen C."/>
            <person name="Morales K."/>
            <person name="Munidasa M."/>
            <person name="Nazareth L."/>
            <person name="Ngo R."/>
            <person name="Nguyen L."/>
            <person name="Okwuonu G."/>
            <person name="Ongeri F."/>
            <person name="Patil S."/>
            <person name="Petrosino J."/>
            <person name="Pham C."/>
            <person name="Pham P."/>
            <person name="Pu L.-L."/>
            <person name="Puazo M."/>
            <person name="Raj R."/>
            <person name="Reid J."/>
            <person name="Rouhana J."/>
            <person name="Saada N."/>
            <person name="Shang Y."/>
            <person name="Simmons D."/>
            <person name="Thornton R."/>
            <person name="Warren J."/>
            <person name="Weissenberger G."/>
            <person name="Zhang J."/>
            <person name="Zhang L."/>
            <person name="Zhou C."/>
            <person name="Zhu D."/>
            <person name="Muzny D."/>
            <person name="Worley K."/>
            <person name="Gibbs R."/>
        </authorList>
    </citation>
    <scope>NUCLEOTIDE SEQUENCE [LARGE SCALE GENOMIC DNA]</scope>
    <source>
        <strain evidence="5">ATCC 15826 / DSM 8339 / NCTC 10426 / 6573</strain>
    </source>
</reference>
<dbReference type="SUPFAM" id="SSF47090">
    <property type="entry name" value="PGBD-like"/>
    <property type="match status" value="2"/>
</dbReference>
<evidence type="ECO:0000256" key="1">
    <source>
        <dbReference type="SAM" id="MobiDB-lite"/>
    </source>
</evidence>
<evidence type="ECO:0000259" key="3">
    <source>
        <dbReference type="Pfam" id="PF01471"/>
    </source>
</evidence>
<dbReference type="InterPro" id="IPR002477">
    <property type="entry name" value="Peptidoglycan-bd-like"/>
</dbReference>
<dbReference type="OrthoDB" id="7069377at2"/>
<evidence type="ECO:0000313" key="4">
    <source>
        <dbReference type="EMBL" id="EEV88115.1"/>
    </source>
</evidence>
<dbReference type="Gene3D" id="1.25.40.20">
    <property type="entry name" value="Ankyrin repeat-containing domain"/>
    <property type="match status" value="1"/>
</dbReference>
<feature type="region of interest" description="Disordered" evidence="1">
    <location>
        <begin position="340"/>
        <end position="405"/>
    </location>
</feature>
<keyword evidence="2" id="KW-0732">Signal</keyword>
<feature type="domain" description="Peptidoglycan binding-like" evidence="3">
    <location>
        <begin position="282"/>
        <end position="319"/>
    </location>
</feature>
<dbReference type="Proteomes" id="UP000004870">
    <property type="component" value="Unassembled WGS sequence"/>
</dbReference>
<dbReference type="EMBL" id="ACKY01000102">
    <property type="protein sequence ID" value="EEV88115.1"/>
    <property type="molecule type" value="Genomic_DNA"/>
</dbReference>
<comment type="caution">
    <text evidence="4">The sequence shown here is derived from an EMBL/GenBank/DDBJ whole genome shotgun (WGS) entry which is preliminary data.</text>
</comment>
<feature type="compositionally biased region" description="Low complexity" evidence="1">
    <location>
        <begin position="26"/>
        <end position="115"/>
    </location>
</feature>
<feature type="region of interest" description="Disordered" evidence="1">
    <location>
        <begin position="26"/>
        <end position="150"/>
    </location>
</feature>
<protein>
    <submittedName>
        <fullName evidence="4">Putative peptidoglycan binding domain protein</fullName>
    </submittedName>
</protein>
<dbReference type="InterPro" id="IPR036770">
    <property type="entry name" value="Ankyrin_rpt-contain_sf"/>
</dbReference>
<organism evidence="4 5">
    <name type="scientific">Cardiobacterium hominis (strain ATCC 15826 / DSM 8339 / NCTC 10426 / 6573)</name>
    <dbReference type="NCBI Taxonomy" id="638300"/>
    <lineage>
        <taxon>Bacteria</taxon>
        <taxon>Pseudomonadati</taxon>
        <taxon>Pseudomonadota</taxon>
        <taxon>Gammaproteobacteria</taxon>
        <taxon>Cardiobacteriales</taxon>
        <taxon>Cardiobacteriaceae</taxon>
        <taxon>Cardiobacterium</taxon>
    </lineage>
</organism>
<evidence type="ECO:0000256" key="2">
    <source>
        <dbReference type="SAM" id="SignalP"/>
    </source>
</evidence>
<dbReference type="HOGENOM" id="CLU_495835_0_0_6"/>
<dbReference type="Pfam" id="PF13637">
    <property type="entry name" value="Ank_4"/>
    <property type="match status" value="1"/>
</dbReference>
<evidence type="ECO:0000313" key="5">
    <source>
        <dbReference type="Proteomes" id="UP000004870"/>
    </source>
</evidence>
<name>C8NBE7_CARH6</name>
<dbReference type="Gene3D" id="1.10.101.10">
    <property type="entry name" value="PGBD-like superfamily/PGBD"/>
    <property type="match status" value="2"/>
</dbReference>
<gene>
    <name evidence="4" type="ORF">HMPREF0198_1825</name>
</gene>
<feature type="compositionally biased region" description="Low complexity" evidence="1">
    <location>
        <begin position="473"/>
        <end position="482"/>
    </location>
</feature>
<sequence>MTHKTTLRGLLLAALLISLPGAYAAPAKTAPAKTPPAKTAPAKPAAAKKTAAPTKPTAKPADNKKTSTSKTPAKPAANNKTPAKPTDNKKTTTAKTATKPADSKKTAAAKTPAKPADNKKTAAKTPTKPADNKKTVAATAKPAAAPAKKTNTCGDERLAALSAAREGKLDALKKYSDKKCPLNITDTSGLTPYDLATLNGHKNIADWLVQNKHAQKNQHSSAYTKTLQTGLNFLGYNAGPANGKPTAATTNAIKAYQKANGLSVNGKTDASWLPGFNSQINKKLQQKLRAQGYDTGGSKGIIGAKTQNAIQEYRKKHKLGSNDNPQDSQLLAQLMNGDKPAAKTKETAAKRPPATIAAPETDSRDAEQRATEAAEQQQAEAIARRQAEEAQRPPQIPLAPPPVTIDRDAANQATANLQRQIEAERQANLARQEAERRRLVAEQATRQAEAQRRAEAAQLNAELARQTAERQSAESLAAEQAAQKAEAERARFRAEAAQRAAEIAREQSATVRPAASAPVLAQNTPRVAPATTTTLATAPATALGGNKARGKTRFNRISGSLSMSGNGSLVSSCTIGGQSIDSGWCQQYYPDGDGKQCNAVISGSGSVVSLTCK</sequence>
<feature type="compositionally biased region" description="Basic and acidic residues" evidence="1">
    <location>
        <begin position="340"/>
        <end position="349"/>
    </location>
</feature>
<dbReference type="RefSeq" id="WP_004141829.1">
    <property type="nucleotide sequence ID" value="NZ_GG694027.1"/>
</dbReference>
<dbReference type="InterPro" id="IPR036366">
    <property type="entry name" value="PGBDSf"/>
</dbReference>
<dbReference type="Pfam" id="PF01471">
    <property type="entry name" value="PG_binding_1"/>
    <property type="match status" value="2"/>
</dbReference>
<feature type="chain" id="PRO_5002988678" evidence="2">
    <location>
        <begin position="25"/>
        <end position="613"/>
    </location>
</feature>
<feature type="compositionally biased region" description="Basic and acidic residues" evidence="1">
    <location>
        <begin position="361"/>
        <end position="372"/>
    </location>
</feature>
<feature type="compositionally biased region" description="Pro residues" evidence="1">
    <location>
        <begin position="394"/>
        <end position="403"/>
    </location>
</feature>
<dbReference type="AlphaFoldDB" id="C8NBE7"/>
<dbReference type="STRING" id="2718.CHUV0807_1989"/>
<dbReference type="InterPro" id="IPR036365">
    <property type="entry name" value="PGBD-like_sf"/>
</dbReference>
<feature type="compositionally biased region" description="Low complexity" evidence="1">
    <location>
        <begin position="123"/>
        <end position="150"/>
    </location>
</feature>